<dbReference type="EMBL" id="BGZK01001303">
    <property type="protein sequence ID" value="GBP76772.1"/>
    <property type="molecule type" value="Genomic_DNA"/>
</dbReference>
<gene>
    <name evidence="1" type="ORF">EVAR_57297_1</name>
</gene>
<evidence type="ECO:0000313" key="2">
    <source>
        <dbReference type="Proteomes" id="UP000299102"/>
    </source>
</evidence>
<keyword evidence="2" id="KW-1185">Reference proteome</keyword>
<dbReference type="AlphaFoldDB" id="A0A4C1YPF3"/>
<accession>A0A4C1YPF3</accession>
<name>A0A4C1YPF3_EUMVA</name>
<evidence type="ECO:0000313" key="1">
    <source>
        <dbReference type="EMBL" id="GBP76772.1"/>
    </source>
</evidence>
<protein>
    <submittedName>
        <fullName evidence="1">Uncharacterized protein</fullName>
    </submittedName>
</protein>
<dbReference type="Proteomes" id="UP000299102">
    <property type="component" value="Unassembled WGS sequence"/>
</dbReference>
<comment type="caution">
    <text evidence="1">The sequence shown here is derived from an EMBL/GenBank/DDBJ whole genome shotgun (WGS) entry which is preliminary data.</text>
</comment>
<reference evidence="1 2" key="1">
    <citation type="journal article" date="2019" name="Commun. Biol.">
        <title>The bagworm genome reveals a unique fibroin gene that provides high tensile strength.</title>
        <authorList>
            <person name="Kono N."/>
            <person name="Nakamura H."/>
            <person name="Ohtoshi R."/>
            <person name="Tomita M."/>
            <person name="Numata K."/>
            <person name="Arakawa K."/>
        </authorList>
    </citation>
    <scope>NUCLEOTIDE SEQUENCE [LARGE SCALE GENOMIC DNA]</scope>
</reference>
<proteinExistence type="predicted"/>
<organism evidence="1 2">
    <name type="scientific">Eumeta variegata</name>
    <name type="common">Bagworm moth</name>
    <name type="synonym">Eumeta japonica</name>
    <dbReference type="NCBI Taxonomy" id="151549"/>
    <lineage>
        <taxon>Eukaryota</taxon>
        <taxon>Metazoa</taxon>
        <taxon>Ecdysozoa</taxon>
        <taxon>Arthropoda</taxon>
        <taxon>Hexapoda</taxon>
        <taxon>Insecta</taxon>
        <taxon>Pterygota</taxon>
        <taxon>Neoptera</taxon>
        <taxon>Endopterygota</taxon>
        <taxon>Lepidoptera</taxon>
        <taxon>Glossata</taxon>
        <taxon>Ditrysia</taxon>
        <taxon>Tineoidea</taxon>
        <taxon>Psychidae</taxon>
        <taxon>Oiketicinae</taxon>
        <taxon>Eumeta</taxon>
    </lineage>
</organism>
<sequence length="90" mass="10671">MIQKQGHRVPCELEPEILNGIFSCVNYYFNGRKEKKIIMDYRNDINIVCKTKYPWFEASSLYWVGSAGVNYYELLKPNEAYHREIAIVFN</sequence>